<dbReference type="AlphaFoldDB" id="A0A3Q2CLI7"/>
<name>A0A3Q2CLI7_CYPVA</name>
<feature type="repeat" description="ANK" evidence="1">
    <location>
        <begin position="513"/>
        <end position="545"/>
    </location>
</feature>
<dbReference type="GO" id="GO:0042462">
    <property type="term" value="P:eye photoreceptor cell development"/>
    <property type="evidence" value="ECO:0007669"/>
    <property type="project" value="Ensembl"/>
</dbReference>
<dbReference type="InterPro" id="IPR002110">
    <property type="entry name" value="Ankyrin_rpt"/>
</dbReference>
<dbReference type="Proteomes" id="UP000265020">
    <property type="component" value="Unassembled WGS sequence"/>
</dbReference>
<evidence type="ECO:0000313" key="3">
    <source>
        <dbReference type="Proteomes" id="UP000265020"/>
    </source>
</evidence>
<dbReference type="SUPFAM" id="SSF48403">
    <property type="entry name" value="Ankyrin repeat"/>
    <property type="match status" value="1"/>
</dbReference>
<evidence type="ECO:0000256" key="1">
    <source>
        <dbReference type="PROSITE-ProRule" id="PRU00023"/>
    </source>
</evidence>
<dbReference type="STRING" id="28743.ENSCVAP00000006157"/>
<sequence>MAAGAILAPLIIPITDPLTRKSKNHIDTKTPISIQSDSAGVLIFFTLDGSKPVAGQRGSDGSSRKYTDPILLPAGQVTVRAMAVTRDGRESSVVTKGFSVDQVETGISDDSRDGLLYFSILPVYQDSRHQEQLSSTQWSQVQRDKDSPWYRHKDRVNPTVTDLSCPMGELLHHCLHHCLSSFKLSSTLFVVRCPRCLSARPPDPFARFCPQCGFVIPPVTAPKPSPAETGQMLQCASCQSLVPVNTQTCLICETSTDRSQQPLLSLQVRYTDTGPDGLRNTISCVSCWQCGASAHPGALFCTSCGVSALTQNDAAQKAMPPSISAPRLKVGPPSVYQATQTVGLYYPSSMALQKKEQQRAIQHTQELANRDRRPPLTAISPGRGYWRKQLDHVCAHLRSYTQNHSSFRTLLAEPRLGQMISAVIQEDQQEVILTLSFSCVAPEQHRTVVGSQVGLYGNIDGPVQGGSGIPSQAQTLSHVTEQSTVRTSLGKNHSLTRSLFIHQGADPSCCGSDSRHALAVAVVNSHYDVLPVLIQRGADVDQQSGPCKASVRKRNAAGQTAYDMAVTSGCDDMMSLLAAQTGLDLLGRSHQNLDII</sequence>
<dbReference type="PROSITE" id="PS50088">
    <property type="entry name" value="ANK_REPEAT"/>
    <property type="match status" value="1"/>
</dbReference>
<dbReference type="PANTHER" id="PTHR16058">
    <property type="entry name" value="DOUBLE ZINC RIBBON AND ANKYRIN REPEAT-CONTAINING PROTEIN 1"/>
    <property type="match status" value="1"/>
</dbReference>
<proteinExistence type="predicted"/>
<dbReference type="Gene3D" id="1.25.40.20">
    <property type="entry name" value="Ankyrin repeat-containing domain"/>
    <property type="match status" value="1"/>
</dbReference>
<dbReference type="Pfam" id="PF13287">
    <property type="entry name" value="Fn3_assoc"/>
    <property type="match status" value="1"/>
</dbReference>
<evidence type="ECO:0000313" key="2">
    <source>
        <dbReference type="Ensembl" id="ENSCVAP00000006157.1"/>
    </source>
</evidence>
<dbReference type="OMA" id="GFAHIRS"/>
<dbReference type="InterPro" id="IPR026876">
    <property type="entry name" value="Fn3_assoc_repeat"/>
</dbReference>
<dbReference type="Ensembl" id="ENSCVAT00000005464.1">
    <property type="protein sequence ID" value="ENSCVAP00000006157.1"/>
    <property type="gene ID" value="ENSCVAG00000007702.1"/>
</dbReference>
<keyword evidence="1" id="KW-0040">ANK repeat</keyword>
<dbReference type="PROSITE" id="PS50297">
    <property type="entry name" value="ANK_REP_REGION"/>
    <property type="match status" value="1"/>
</dbReference>
<organism evidence="2 3">
    <name type="scientific">Cyprinodon variegatus</name>
    <name type="common">Sheepshead minnow</name>
    <dbReference type="NCBI Taxonomy" id="28743"/>
    <lineage>
        <taxon>Eukaryota</taxon>
        <taxon>Metazoa</taxon>
        <taxon>Chordata</taxon>
        <taxon>Craniata</taxon>
        <taxon>Vertebrata</taxon>
        <taxon>Euteleostomi</taxon>
        <taxon>Actinopterygii</taxon>
        <taxon>Neopterygii</taxon>
        <taxon>Teleostei</taxon>
        <taxon>Neoteleostei</taxon>
        <taxon>Acanthomorphata</taxon>
        <taxon>Ovalentaria</taxon>
        <taxon>Atherinomorphae</taxon>
        <taxon>Cyprinodontiformes</taxon>
        <taxon>Cyprinodontidae</taxon>
        <taxon>Cyprinodon</taxon>
    </lineage>
</organism>
<dbReference type="InterPro" id="IPR052481">
    <property type="entry name" value="DZAN1"/>
</dbReference>
<reference evidence="2" key="1">
    <citation type="submission" date="2025-08" db="UniProtKB">
        <authorList>
            <consortium name="Ensembl"/>
        </authorList>
    </citation>
    <scope>IDENTIFICATION</scope>
</reference>
<reference evidence="2" key="2">
    <citation type="submission" date="2025-09" db="UniProtKB">
        <authorList>
            <consortium name="Ensembl"/>
        </authorList>
    </citation>
    <scope>IDENTIFICATION</scope>
</reference>
<dbReference type="InterPro" id="IPR036770">
    <property type="entry name" value="Ankyrin_rpt-contain_sf"/>
</dbReference>
<keyword evidence="3" id="KW-1185">Reference proteome</keyword>
<accession>A0A3Q2CLI7</accession>
<protein>
    <submittedName>
        <fullName evidence="2">Double zinc ribbon and ankyrin repeat domains 1</fullName>
    </submittedName>
</protein>
<dbReference type="GeneTree" id="ENSGT00390000000549"/>
<dbReference type="PANTHER" id="PTHR16058:SF4">
    <property type="entry name" value="DOUBLE ZINC RIBBON AND ANKYRIN REPEAT-CONTAINING PROTEIN 1"/>
    <property type="match status" value="1"/>
</dbReference>